<dbReference type="STRING" id="1419482.SAMN05444266_101506"/>
<dbReference type="OrthoDB" id="197680at2"/>
<dbReference type="AlphaFoldDB" id="A0A1M6W797"/>
<keyword evidence="5" id="KW-1185">Reference proteome</keyword>
<name>A0A1M6W797_9BACT</name>
<organism evidence="4 5">
    <name type="scientific">Chitinophaga jiangningensis</name>
    <dbReference type="NCBI Taxonomy" id="1419482"/>
    <lineage>
        <taxon>Bacteria</taxon>
        <taxon>Pseudomonadati</taxon>
        <taxon>Bacteroidota</taxon>
        <taxon>Chitinophagia</taxon>
        <taxon>Chitinophagales</taxon>
        <taxon>Chitinophagaceae</taxon>
        <taxon>Chitinophaga</taxon>
    </lineage>
</organism>
<dbReference type="Proteomes" id="UP000184420">
    <property type="component" value="Unassembled WGS sequence"/>
</dbReference>
<accession>A0A1M6W797</accession>
<proteinExistence type="predicted"/>
<feature type="domain" description="Glycoside hydrolase 123 catalytic" evidence="2">
    <location>
        <begin position="226"/>
        <end position="536"/>
    </location>
</feature>
<evidence type="ECO:0000313" key="5">
    <source>
        <dbReference type="Proteomes" id="UP000184420"/>
    </source>
</evidence>
<dbReference type="Pfam" id="PF22680">
    <property type="entry name" value="Glyco_hydro_123_N_2"/>
    <property type="match status" value="1"/>
</dbReference>
<evidence type="ECO:0000259" key="2">
    <source>
        <dbReference type="Pfam" id="PF13320"/>
    </source>
</evidence>
<dbReference type="InterPro" id="IPR053850">
    <property type="entry name" value="Glyco_hydro_123_N_2"/>
</dbReference>
<evidence type="ECO:0000259" key="3">
    <source>
        <dbReference type="Pfam" id="PF22680"/>
    </source>
</evidence>
<dbReference type="EMBL" id="FRBL01000001">
    <property type="protein sequence ID" value="SHK89376.1"/>
    <property type="molecule type" value="Genomic_DNA"/>
</dbReference>
<feature type="signal peptide" evidence="1">
    <location>
        <begin position="1"/>
        <end position="20"/>
    </location>
</feature>
<gene>
    <name evidence="4" type="ORF">SAMN05444266_101506</name>
</gene>
<reference evidence="4 5" key="1">
    <citation type="submission" date="2016-11" db="EMBL/GenBank/DDBJ databases">
        <authorList>
            <person name="Jaros S."/>
            <person name="Januszkiewicz K."/>
            <person name="Wedrychowicz H."/>
        </authorList>
    </citation>
    <scope>NUCLEOTIDE SEQUENCE [LARGE SCALE GENOMIC DNA]</scope>
    <source>
        <strain evidence="4 5">DSM 27406</strain>
    </source>
</reference>
<dbReference type="InterPro" id="IPR025150">
    <property type="entry name" value="GH123_cat"/>
</dbReference>
<keyword evidence="1" id="KW-0732">Signal</keyword>
<sequence>MVNKIFGMLLLVALQQNAFAQSPLTRDYKELPDPRPVSEASWQAYDQQVHVAFGNTDTRYEKRNAPAAAQTTETWKGTAWKGERVHTQLLIWTAKPLDKVTVQVTGITGGQFKFPANAVQAGFVRYVMTDELNKNGGGCGYRKPQDFDSSLVADGIDLKNSNAIAGKTTQPVWISIQVPANTPAGNYTGTIEVTAGKSKIRKQFQLEVLNRTLSTPDKWAFHLDLWQSPDAVARMYNVKPWSDAHFAAMKPYMQMLAAAGQKCITATLIHDPWNSQTQDVYGSMIKWTKKKDGSWAYDYTIFDKWVTYMMSLGIKKEINCYSMIPWNLKFYYFDEAANRDTFIVAKPGSPEYTAHWQPMLNSFVKHLKQKGWFGITTIAMDERPMKDMQEALTIIRKADKDLKLSLAGSHHGPLVNEIYDYCIASGEAFTKEEMAARKAKGWPTTFYTCCTEGYPNTFTFSPPAESAFMGWYAAAKGYDGYLRWAFNCWVKDPLTDSRFRAWAAGDTYFVYPGPRSSIRFERLVEGIQDFEKIRTLRAEFEKNGDKEKLQQLEDMLKPVEISALKTTPAADVINAAKAKLNTL</sequence>
<dbReference type="Pfam" id="PF13320">
    <property type="entry name" value="GH123_cat"/>
    <property type="match status" value="1"/>
</dbReference>
<protein>
    <submittedName>
        <fullName evidence="4">Uncharacterized protein</fullName>
    </submittedName>
</protein>
<feature type="domain" description="Glycoside hydrolase 123 N-terminal" evidence="3">
    <location>
        <begin position="53"/>
        <end position="194"/>
    </location>
</feature>
<dbReference type="RefSeq" id="WP_073077693.1">
    <property type="nucleotide sequence ID" value="NZ_FRBL01000001.1"/>
</dbReference>
<evidence type="ECO:0000313" key="4">
    <source>
        <dbReference type="EMBL" id="SHK89376.1"/>
    </source>
</evidence>
<feature type="chain" id="PRO_5012025572" evidence="1">
    <location>
        <begin position="21"/>
        <end position="583"/>
    </location>
</feature>
<evidence type="ECO:0000256" key="1">
    <source>
        <dbReference type="SAM" id="SignalP"/>
    </source>
</evidence>